<evidence type="ECO:0000313" key="4">
    <source>
        <dbReference type="EMBL" id="GLY59049.1"/>
    </source>
</evidence>
<evidence type="ECO:0000256" key="1">
    <source>
        <dbReference type="ARBA" id="ARBA00022801"/>
    </source>
</evidence>
<dbReference type="EMBL" id="BSTG01000005">
    <property type="protein sequence ID" value="GLY59049.1"/>
    <property type="molecule type" value="Genomic_DNA"/>
</dbReference>
<dbReference type="SUPFAM" id="SSF51445">
    <property type="entry name" value="(Trans)glycosidases"/>
    <property type="match status" value="1"/>
</dbReference>
<accession>A0AAV5P8V1</accession>
<reference evidence="5 6" key="1">
    <citation type="submission" date="2019-07" db="EMBL/GenBank/DDBJ databases">
        <title>Complete Genome Sequence and Methylome Analysis of Arthrobacter luteus NEB113.</title>
        <authorList>
            <person name="Fomenkov A."/>
            <person name="Anton B.P."/>
            <person name="Vincze T."/>
            <person name="Roberts R.J."/>
        </authorList>
    </citation>
    <scope>NUCLEOTIDE SEQUENCE [LARGE SCALE GENOMIC DNA]</scope>
    <source>
        <strain evidence="5 6">NEB113</strain>
    </source>
</reference>
<feature type="domain" description="Glycosyl hydrolase family 13 catalytic" evidence="3">
    <location>
        <begin position="133"/>
        <end position="526"/>
    </location>
</feature>
<dbReference type="Proteomes" id="UP001165168">
    <property type="component" value="Unassembled WGS sequence"/>
</dbReference>
<keyword evidence="2" id="KW-0326">Glycosidase</keyword>
<evidence type="ECO:0000313" key="5">
    <source>
        <dbReference type="EMBL" id="QDP76083.1"/>
    </source>
</evidence>
<evidence type="ECO:0000313" key="6">
    <source>
        <dbReference type="Proteomes" id="UP000319068"/>
    </source>
</evidence>
<dbReference type="EMBL" id="CP041694">
    <property type="protein sequence ID" value="QDP76083.1"/>
    <property type="molecule type" value="Genomic_DNA"/>
</dbReference>
<dbReference type="GO" id="GO:0005975">
    <property type="term" value="P:carbohydrate metabolic process"/>
    <property type="evidence" value="ECO:0007669"/>
    <property type="project" value="InterPro"/>
</dbReference>
<evidence type="ECO:0000313" key="7">
    <source>
        <dbReference type="Proteomes" id="UP001165168"/>
    </source>
</evidence>
<dbReference type="InterPro" id="IPR006047">
    <property type="entry name" value="GH13_cat_dom"/>
</dbReference>
<dbReference type="CDD" id="cd11338">
    <property type="entry name" value="AmyAc_CMD"/>
    <property type="match status" value="1"/>
</dbReference>
<dbReference type="Proteomes" id="UP000319068">
    <property type="component" value="Chromosome"/>
</dbReference>
<reference evidence="4" key="2">
    <citation type="submission" date="2023-03" db="EMBL/GenBank/DDBJ databases">
        <title>Cellulosimicrobium cellulans NBRC 103059.</title>
        <authorList>
            <person name="Ichikawa N."/>
            <person name="Sato H."/>
            <person name="Tonouchi N."/>
        </authorList>
    </citation>
    <scope>NUCLEOTIDE SEQUENCE</scope>
    <source>
        <strain evidence="4">NBRC 103059</strain>
    </source>
</reference>
<evidence type="ECO:0000259" key="3">
    <source>
        <dbReference type="SMART" id="SM00642"/>
    </source>
</evidence>
<evidence type="ECO:0000256" key="2">
    <source>
        <dbReference type="ARBA" id="ARBA00023295"/>
    </source>
</evidence>
<dbReference type="InterPro" id="IPR017853">
    <property type="entry name" value="GH"/>
</dbReference>
<dbReference type="Pfam" id="PF00128">
    <property type="entry name" value="Alpha-amylase"/>
    <property type="match status" value="1"/>
</dbReference>
<protein>
    <submittedName>
        <fullName evidence="4">Alpha-glycosidase</fullName>
    </submittedName>
    <submittedName>
        <fullName evidence="5">Glycoside hydrolase family 13 protein</fullName>
    </submittedName>
</protein>
<dbReference type="PANTHER" id="PTHR10357:SF210">
    <property type="entry name" value="MALTODEXTRIN GLUCOSIDASE"/>
    <property type="match status" value="1"/>
</dbReference>
<dbReference type="PANTHER" id="PTHR10357">
    <property type="entry name" value="ALPHA-AMYLASE FAMILY MEMBER"/>
    <property type="match status" value="1"/>
</dbReference>
<dbReference type="GO" id="GO:0004553">
    <property type="term" value="F:hydrolase activity, hydrolyzing O-glycosyl compounds"/>
    <property type="evidence" value="ECO:0007669"/>
    <property type="project" value="InterPro"/>
</dbReference>
<dbReference type="RefSeq" id="WP_137281086.1">
    <property type="nucleotide sequence ID" value="NZ_BSTG01000005.1"/>
</dbReference>
<gene>
    <name evidence="4" type="ORF">Ccel01_36510</name>
    <name evidence="5" type="ORF">FOG94_14050</name>
</gene>
<dbReference type="InterPro" id="IPR004185">
    <property type="entry name" value="Glyco_hydro_13_lg-like_dom"/>
</dbReference>
<dbReference type="SUPFAM" id="SSF81296">
    <property type="entry name" value="E set domains"/>
    <property type="match status" value="1"/>
</dbReference>
<dbReference type="InterPro" id="IPR014756">
    <property type="entry name" value="Ig_E-set"/>
</dbReference>
<organism evidence="4 7">
    <name type="scientific">Cellulosimicrobium cellulans</name>
    <name type="common">Arthrobacter luteus</name>
    <dbReference type="NCBI Taxonomy" id="1710"/>
    <lineage>
        <taxon>Bacteria</taxon>
        <taxon>Bacillati</taxon>
        <taxon>Actinomycetota</taxon>
        <taxon>Actinomycetes</taxon>
        <taxon>Micrococcales</taxon>
        <taxon>Promicromonosporaceae</taxon>
        <taxon>Cellulosimicrobium</taxon>
    </lineage>
</organism>
<dbReference type="Gene3D" id="3.20.20.80">
    <property type="entry name" value="Glycosidases"/>
    <property type="match status" value="1"/>
</dbReference>
<keyword evidence="6" id="KW-1185">Reference proteome</keyword>
<keyword evidence="1 5" id="KW-0378">Hydrolase</keyword>
<sequence>MHDVATPVPHHDGSALYVPEGVPALGDTVPVRVRVPRSAGVRDVWLRTVRDGEPRLAPARLDRSDEHEDWYVAEVLVHNPVTGYRFFLDEGERGYRWLNGRGVWDRDVPDAADFRLTVHEGAPAWMRDGVVYQVFPDRFARSAGADGRPLPEWAVPAAWDDEPRGAGPDVGTQYYGGDLAGVEERLDHLVALGVTTLYTTPVFPGRSNHRYDASTFDHVDPLLGGDAAYASLIRAAHARGLRVMGDLTTNHTGAGHEWFARALADPGAPERDFYYWTDGEPGYVGWLEHASLPKLSYGSAELGARMIDGPGSVVGRYLREPFGLDGWRIDVANMTGRFGAEDRTLDVARRLRSTMRGVNPEAALVAEHFHDASGDLAGDGWHANMNYSAFTRPAWTWLSPTHSPVPYLGLPVRTPRRAGPAVVETMREFDAVLPWRVTASQWNMLGSHDTPRLRSIVGSREMVEVAATLLLTYPGTPVVFAGDEVGLTGLNGEHARATMPWDDAGSGHGRWDGATFDLYRALIAVRRGSDALRRGGLRWVHVADDALVYLRETPEERVLVALARAPWGGVTLHPALVGHDGEPERLHGALTLTTYDGGARLAGDGPAVGVWRLP</sequence>
<dbReference type="SMART" id="SM00642">
    <property type="entry name" value="Aamy"/>
    <property type="match status" value="1"/>
</dbReference>
<dbReference type="CDD" id="cd02857">
    <property type="entry name" value="E_set_CDase_PDE_N"/>
    <property type="match status" value="1"/>
</dbReference>
<name>A0AAV5P8V1_CELCE</name>
<proteinExistence type="predicted"/>
<dbReference type="AlphaFoldDB" id="A0AAV5P8V1"/>